<keyword evidence="2" id="KW-1185">Reference proteome</keyword>
<protein>
    <submittedName>
        <fullName evidence="1">Uncharacterized protein</fullName>
    </submittedName>
</protein>
<name>A0ABS4KBD7_9FIRM</name>
<comment type="caution">
    <text evidence="1">The sequence shown here is derived from an EMBL/GenBank/DDBJ whole genome shotgun (WGS) entry which is preliminary data.</text>
</comment>
<proteinExistence type="predicted"/>
<dbReference type="Proteomes" id="UP001519306">
    <property type="component" value="Unassembled WGS sequence"/>
</dbReference>
<reference evidence="1 2" key="1">
    <citation type="submission" date="2021-03" db="EMBL/GenBank/DDBJ databases">
        <title>Genomic Encyclopedia of Type Strains, Phase IV (KMG-IV): sequencing the most valuable type-strain genomes for metagenomic binning, comparative biology and taxonomic classification.</title>
        <authorList>
            <person name="Goeker M."/>
        </authorList>
    </citation>
    <scope>NUCLEOTIDE SEQUENCE [LARGE SCALE GENOMIC DNA]</scope>
    <source>
        <strain evidence="1 2">DSM 27563</strain>
    </source>
</reference>
<accession>A0ABS4KBD7</accession>
<evidence type="ECO:0000313" key="2">
    <source>
        <dbReference type="Proteomes" id="UP001519306"/>
    </source>
</evidence>
<sequence length="162" mass="18996">MFMEAQGKIKLGGCLITDTNPEYYCNDCKNEWNKREAIDKAYGDIRGIKASVGGYFQGYYEIDIDFNSRKLSWNFLLDPEDSSYSKTIRKATLERFVEGLKVVNLLNWKNRYVDLDILDGTQWNIEIEQASKIRKINGDNSFPKEWDKFCNLMKWVSGKDFR</sequence>
<evidence type="ECO:0000313" key="1">
    <source>
        <dbReference type="EMBL" id="MBP2025090.1"/>
    </source>
</evidence>
<dbReference type="EMBL" id="JAGGLJ010000004">
    <property type="protein sequence ID" value="MBP2025090.1"/>
    <property type="molecule type" value="Genomic_DNA"/>
</dbReference>
<organism evidence="1 2">
    <name type="scientific">Peptoniphilus stercorisuis</name>
    <dbReference type="NCBI Taxonomy" id="1436965"/>
    <lineage>
        <taxon>Bacteria</taxon>
        <taxon>Bacillati</taxon>
        <taxon>Bacillota</taxon>
        <taxon>Tissierellia</taxon>
        <taxon>Tissierellales</taxon>
        <taxon>Peptoniphilaceae</taxon>
        <taxon>Peptoniphilus</taxon>
    </lineage>
</organism>
<gene>
    <name evidence="1" type="ORF">J2Z71_000615</name>
</gene>